<organism evidence="4 5">
    <name type="scientific">Algoriphagus lacus</name>
    <dbReference type="NCBI Taxonomy" id="2056311"/>
    <lineage>
        <taxon>Bacteria</taxon>
        <taxon>Pseudomonadati</taxon>
        <taxon>Bacteroidota</taxon>
        <taxon>Cytophagia</taxon>
        <taxon>Cytophagales</taxon>
        <taxon>Cyclobacteriaceae</taxon>
        <taxon>Algoriphagus</taxon>
    </lineage>
</organism>
<comment type="similarity">
    <text evidence="1 3">Belongs to the short-chain dehydrogenases/reductases (SDR) family.</text>
</comment>
<dbReference type="InterPro" id="IPR002347">
    <property type="entry name" value="SDR_fam"/>
</dbReference>
<comment type="caution">
    <text evidence="4">The sequence shown here is derived from an EMBL/GenBank/DDBJ whole genome shotgun (WGS) entry which is preliminary data.</text>
</comment>
<dbReference type="PANTHER" id="PTHR43976:SF16">
    <property type="entry name" value="SHORT-CHAIN DEHYDROGENASE_REDUCTASE FAMILY PROTEIN"/>
    <property type="match status" value="1"/>
</dbReference>
<dbReference type="PANTHER" id="PTHR43976">
    <property type="entry name" value="SHORT CHAIN DEHYDROGENASE"/>
    <property type="match status" value="1"/>
</dbReference>
<reference evidence="4 5" key="1">
    <citation type="submission" date="2018-09" db="EMBL/GenBank/DDBJ databases">
        <authorList>
            <person name="Wang X."/>
            <person name="Du Z."/>
        </authorList>
    </citation>
    <scope>NUCLEOTIDE SEQUENCE [LARGE SCALE GENOMIC DNA]</scope>
    <source>
        <strain evidence="4 5">N3</strain>
    </source>
</reference>
<name>A0A418PNF6_9BACT</name>
<keyword evidence="2" id="KW-0560">Oxidoreductase</keyword>
<proteinExistence type="inferred from homology"/>
<evidence type="ECO:0000256" key="1">
    <source>
        <dbReference type="ARBA" id="ARBA00006484"/>
    </source>
</evidence>
<dbReference type="SUPFAM" id="SSF51735">
    <property type="entry name" value="NAD(P)-binding Rossmann-fold domains"/>
    <property type="match status" value="1"/>
</dbReference>
<dbReference type="GO" id="GO:0016491">
    <property type="term" value="F:oxidoreductase activity"/>
    <property type="evidence" value="ECO:0007669"/>
    <property type="project" value="UniProtKB-KW"/>
</dbReference>
<accession>A0A418PNF6</accession>
<dbReference type="PRINTS" id="PR00080">
    <property type="entry name" value="SDRFAMILY"/>
</dbReference>
<dbReference type="InterPro" id="IPR036291">
    <property type="entry name" value="NAD(P)-bd_dom_sf"/>
</dbReference>
<dbReference type="InterPro" id="IPR020904">
    <property type="entry name" value="Sc_DH/Rdtase_CS"/>
</dbReference>
<dbReference type="AlphaFoldDB" id="A0A418PNF6"/>
<dbReference type="EMBL" id="QXML01000009">
    <property type="protein sequence ID" value="RIW13422.1"/>
    <property type="molecule type" value="Genomic_DNA"/>
</dbReference>
<evidence type="ECO:0000313" key="4">
    <source>
        <dbReference type="EMBL" id="RIW13422.1"/>
    </source>
</evidence>
<keyword evidence="5" id="KW-1185">Reference proteome</keyword>
<dbReference type="Pfam" id="PF00106">
    <property type="entry name" value="adh_short"/>
    <property type="match status" value="1"/>
</dbReference>
<dbReference type="OrthoDB" id="9786056at2"/>
<evidence type="ECO:0000256" key="3">
    <source>
        <dbReference type="RuleBase" id="RU000363"/>
    </source>
</evidence>
<dbReference type="InterPro" id="IPR051911">
    <property type="entry name" value="SDR_oxidoreductase"/>
</dbReference>
<evidence type="ECO:0000256" key="2">
    <source>
        <dbReference type="ARBA" id="ARBA00023002"/>
    </source>
</evidence>
<gene>
    <name evidence="4" type="ORF">D0X99_16765</name>
</gene>
<dbReference type="Gene3D" id="3.40.50.720">
    <property type="entry name" value="NAD(P)-binding Rossmann-like Domain"/>
    <property type="match status" value="1"/>
</dbReference>
<evidence type="ECO:0000313" key="5">
    <source>
        <dbReference type="Proteomes" id="UP000283522"/>
    </source>
</evidence>
<dbReference type="PROSITE" id="PS00061">
    <property type="entry name" value="ADH_SHORT"/>
    <property type="match status" value="1"/>
</dbReference>
<dbReference type="RefSeq" id="WP_119479008.1">
    <property type="nucleotide sequence ID" value="NZ_QXML01000009.1"/>
</dbReference>
<sequence>MKKTIFITGTSSGIGKATVELFAQQGWNVVATVKNIFIHSNLFKELPNVTVYEMDVTNYEQVNFISRMAIRKFGKIDVVVNNAAYCRMGPTETSTMEQITEQFETNVFGVFAVTKAFIAHFRKNKGGMFINIASSSAQFNYPYIGAYGSSKWAVRGLTESLGIELAPFNIEVKAIYPGTHATKIFTKLDYGISEGDNAFQAYKPYYKNFFSAQAGISEVTAPSNIANEIWNAATENNGKLHLISGGDAKLFAFLKKLLPQRAFQKLQIRSIMQPASKGEISFAKWLMGKNTGKLEVIIDKRLID</sequence>
<dbReference type="CDD" id="cd05374">
    <property type="entry name" value="17beta-HSD-like_SDR_c"/>
    <property type="match status" value="1"/>
</dbReference>
<dbReference type="Proteomes" id="UP000283522">
    <property type="component" value="Unassembled WGS sequence"/>
</dbReference>
<dbReference type="PRINTS" id="PR00081">
    <property type="entry name" value="GDHRDH"/>
</dbReference>
<protein>
    <submittedName>
        <fullName evidence="4">SDR family oxidoreductase</fullName>
    </submittedName>
</protein>